<name>A0A0F9A3C8_9ZZZZ</name>
<reference evidence="1" key="1">
    <citation type="journal article" date="2015" name="Nature">
        <title>Complex archaea that bridge the gap between prokaryotes and eukaryotes.</title>
        <authorList>
            <person name="Spang A."/>
            <person name="Saw J.H."/>
            <person name="Jorgensen S.L."/>
            <person name="Zaremba-Niedzwiedzka K."/>
            <person name="Martijn J."/>
            <person name="Lind A.E."/>
            <person name="van Eijk R."/>
            <person name="Schleper C."/>
            <person name="Guy L."/>
            <person name="Ettema T.J."/>
        </authorList>
    </citation>
    <scope>NUCLEOTIDE SEQUENCE</scope>
</reference>
<proteinExistence type="predicted"/>
<dbReference type="AlphaFoldDB" id="A0A0F9A3C8"/>
<dbReference type="EMBL" id="LAZR01044678">
    <property type="protein sequence ID" value="KKL04069.1"/>
    <property type="molecule type" value="Genomic_DNA"/>
</dbReference>
<feature type="non-terminal residue" evidence="1">
    <location>
        <position position="1"/>
    </location>
</feature>
<accession>A0A0F9A3C8</accession>
<organism evidence="1">
    <name type="scientific">marine sediment metagenome</name>
    <dbReference type="NCBI Taxonomy" id="412755"/>
    <lineage>
        <taxon>unclassified sequences</taxon>
        <taxon>metagenomes</taxon>
        <taxon>ecological metagenomes</taxon>
    </lineage>
</organism>
<comment type="caution">
    <text evidence="1">The sequence shown here is derived from an EMBL/GenBank/DDBJ whole genome shotgun (WGS) entry which is preliminary data.</text>
</comment>
<evidence type="ECO:0000313" key="1">
    <source>
        <dbReference type="EMBL" id="KKL04069.1"/>
    </source>
</evidence>
<sequence length="92" mass="10379">RNTREGSTMKKVLWGNAVNLSGLWSRTSMKLTWQKGLKEWYDSAGNFSVAKAGTQSDLDGDFIAYASHDKKDVDTWTAGVRATMKILHRWAK</sequence>
<protein>
    <submittedName>
        <fullName evidence="1">Uncharacterized protein</fullName>
    </submittedName>
</protein>
<gene>
    <name evidence="1" type="ORF">LCGC14_2619730</name>
</gene>